<dbReference type="InterPro" id="IPR021431">
    <property type="entry name" value="DUF3080"/>
</dbReference>
<gene>
    <name evidence="1" type="ORF">CNE99_05645</name>
</gene>
<evidence type="ECO:0008006" key="3">
    <source>
        <dbReference type="Google" id="ProtNLM"/>
    </source>
</evidence>
<dbReference type="Proteomes" id="UP000219327">
    <property type="component" value="Unassembled WGS sequence"/>
</dbReference>
<evidence type="ECO:0000313" key="1">
    <source>
        <dbReference type="EMBL" id="PDH39444.1"/>
    </source>
</evidence>
<proteinExistence type="predicted"/>
<sequence>MLKRRAAAAIRDAWTSARCVILTLVLCGCADPDPYELGDYLTRLSRVLETEIPAVDQRQVPQMPRVRDVRFESTAVGVDILEFLRLGECELQQWIAERNSSLGRLATDSQRLVYELNFLRLADVCIQTLASDHPSLAGDLRKVADQKQQMLPRLIWQSILAGPEFRDYWSHRHQHWSDLNETTVSDALIYLDQQVSRWLAGHFEVSGEKLELALSVLRTGDGGTLLHGWREVASRLTQANLMIDTRLLSRPLCYKGMVTPRREVLQRVVTRFTGKVQEGINQLSESRYEQISQIQQLESRFLDVEPELYRRFRHSRDALLESAATTPRSHVESLRPLLTQCELLPGSRTEA</sequence>
<dbReference type="Pfam" id="PF11279">
    <property type="entry name" value="DUF3080"/>
    <property type="match status" value="1"/>
</dbReference>
<protein>
    <recommendedName>
        <fullName evidence="3">DUF3080 domain-containing protein</fullName>
    </recommendedName>
</protein>
<reference evidence="1 2" key="1">
    <citation type="submission" date="2017-08" db="EMBL/GenBank/DDBJ databases">
        <title>Fine stratification of microbial communities through a metagenomic profile of the photic zone.</title>
        <authorList>
            <person name="Haro-Moreno J.M."/>
            <person name="Lopez-Perez M."/>
            <person name="De La Torre J."/>
            <person name="Picazo A."/>
            <person name="Camacho A."/>
            <person name="Rodriguez-Valera F."/>
        </authorList>
    </citation>
    <scope>NUCLEOTIDE SEQUENCE [LARGE SCALE GENOMIC DNA]</scope>
    <source>
        <strain evidence="1">MED-G24</strain>
    </source>
</reference>
<name>A0A2A5WTB3_9GAMM</name>
<dbReference type="AlphaFoldDB" id="A0A2A5WTB3"/>
<accession>A0A2A5WTB3</accession>
<organism evidence="1 2">
    <name type="scientific">OM182 bacterium MED-G24</name>
    <dbReference type="NCBI Taxonomy" id="1986255"/>
    <lineage>
        <taxon>Bacteria</taxon>
        <taxon>Pseudomonadati</taxon>
        <taxon>Pseudomonadota</taxon>
        <taxon>Gammaproteobacteria</taxon>
        <taxon>OMG group</taxon>
        <taxon>OM182 clade</taxon>
    </lineage>
</organism>
<dbReference type="EMBL" id="NTKD01000024">
    <property type="protein sequence ID" value="PDH39444.1"/>
    <property type="molecule type" value="Genomic_DNA"/>
</dbReference>
<dbReference type="PROSITE" id="PS51257">
    <property type="entry name" value="PROKAR_LIPOPROTEIN"/>
    <property type="match status" value="1"/>
</dbReference>
<evidence type="ECO:0000313" key="2">
    <source>
        <dbReference type="Proteomes" id="UP000219327"/>
    </source>
</evidence>
<comment type="caution">
    <text evidence="1">The sequence shown here is derived from an EMBL/GenBank/DDBJ whole genome shotgun (WGS) entry which is preliminary data.</text>
</comment>